<dbReference type="NCBIfam" id="NF041925">
    <property type="entry name" value="QatC"/>
    <property type="match status" value="1"/>
</dbReference>
<reference evidence="1" key="1">
    <citation type="submission" date="2019-10" db="EMBL/GenBank/DDBJ databases">
        <title>Draft genome sequence of Panacibacter sp. KCS-6.</title>
        <authorList>
            <person name="Yim K.J."/>
        </authorList>
    </citation>
    <scope>NUCLEOTIDE SEQUENCE</scope>
    <source>
        <strain evidence="1">KCS-6</strain>
    </source>
</reference>
<dbReference type="EMBL" id="WHPF01000004">
    <property type="protein sequence ID" value="NNV55010.1"/>
    <property type="molecule type" value="Genomic_DNA"/>
</dbReference>
<dbReference type="Proteomes" id="UP000598971">
    <property type="component" value="Unassembled WGS sequence"/>
</dbReference>
<name>A0A8J8JTC0_9BACT</name>
<sequence length="447" mass="49859">MGKFALITKLGDEDAGVNLNESGNLKTATLKMFTSTAGVSVHALLTSLKRLKLEPTEIAMDLLVVASSMYAADTRIDRKTFAEDSWTRIIDLYIPVSEPDLWDNQKDNLQKIFRFLTGDIWTLYFRPRTNMPILSPRGNRKAYKMPYETDTVCLFSGGMDSFIGAIDLLESGIRPLLVGHAKSADVTPYQSKCAAALNNHYNERRPERIYAYLSIPKEDLFGSIDNTERGRSFLFLTLGSICASCLSSAPTLVIPENGMISLNLPLTPLRVGSHSTRTTHPCYLLMMQELFTQLRMNVRLHNPYQYKTKGEMLIECHNQALVVNTETMSCSHPAAGRYHGGVGSSNRHCGYCVPCIIRQASFHAAGLLDAFPYGTDLHSTPLDIRTAKAADVVAFKYMIEKVRRHPTYLIAAIRNTGPLGVNVQPYLDVYNRSLNEVEQFLTGITLT</sequence>
<dbReference type="RefSeq" id="WP_171606941.1">
    <property type="nucleotide sequence ID" value="NZ_WHPF01000004.1"/>
</dbReference>
<protein>
    <recommendedName>
        <fullName evidence="3">7-cyano-7-deazaguanine synthase</fullName>
    </recommendedName>
</protein>
<evidence type="ECO:0008006" key="3">
    <source>
        <dbReference type="Google" id="ProtNLM"/>
    </source>
</evidence>
<gene>
    <name evidence="1" type="ORF">GD597_06030</name>
</gene>
<accession>A0A8J8JTC0</accession>
<organism evidence="1 2">
    <name type="scientific">Limnovirga soli</name>
    <dbReference type="NCBI Taxonomy" id="2656915"/>
    <lineage>
        <taxon>Bacteria</taxon>
        <taxon>Pseudomonadati</taxon>
        <taxon>Bacteroidota</taxon>
        <taxon>Chitinophagia</taxon>
        <taxon>Chitinophagales</taxon>
        <taxon>Chitinophagaceae</taxon>
        <taxon>Limnovirga</taxon>
    </lineage>
</organism>
<dbReference type="SUPFAM" id="SSF52402">
    <property type="entry name" value="Adenine nucleotide alpha hydrolases-like"/>
    <property type="match status" value="1"/>
</dbReference>
<evidence type="ECO:0000313" key="1">
    <source>
        <dbReference type="EMBL" id="NNV55010.1"/>
    </source>
</evidence>
<dbReference type="InterPro" id="IPR014729">
    <property type="entry name" value="Rossmann-like_a/b/a_fold"/>
</dbReference>
<dbReference type="Gene3D" id="3.40.50.620">
    <property type="entry name" value="HUPs"/>
    <property type="match status" value="1"/>
</dbReference>
<dbReference type="InterPro" id="IPR049676">
    <property type="entry name" value="QatC"/>
</dbReference>
<dbReference type="AlphaFoldDB" id="A0A8J8JTC0"/>
<keyword evidence="2" id="KW-1185">Reference proteome</keyword>
<proteinExistence type="predicted"/>
<comment type="caution">
    <text evidence="1">The sequence shown here is derived from an EMBL/GenBank/DDBJ whole genome shotgun (WGS) entry which is preliminary data.</text>
</comment>
<evidence type="ECO:0000313" key="2">
    <source>
        <dbReference type="Proteomes" id="UP000598971"/>
    </source>
</evidence>